<evidence type="ECO:0000256" key="15">
    <source>
        <dbReference type="ARBA" id="ARBA00050232"/>
    </source>
</evidence>
<evidence type="ECO:0000256" key="5">
    <source>
        <dbReference type="ARBA" id="ARBA00022516"/>
    </source>
</evidence>
<evidence type="ECO:0000256" key="18">
    <source>
        <dbReference type="ARBA" id="ARBA00065174"/>
    </source>
</evidence>
<evidence type="ECO:0000256" key="12">
    <source>
        <dbReference type="ARBA" id="ARBA00023160"/>
    </source>
</evidence>
<evidence type="ECO:0000256" key="11">
    <source>
        <dbReference type="ARBA" id="ARBA00023128"/>
    </source>
</evidence>
<evidence type="ECO:0000256" key="24">
    <source>
        <dbReference type="ARBA" id="ARBA00083097"/>
    </source>
</evidence>
<dbReference type="InterPro" id="IPR020904">
    <property type="entry name" value="Sc_DH/Rdtase_CS"/>
</dbReference>
<keyword evidence="6" id="KW-0597">Phosphoprotein</keyword>
<dbReference type="InterPro" id="IPR002347">
    <property type="entry name" value="SDR_fam"/>
</dbReference>
<comment type="similarity">
    <text evidence="3">Belongs to the short-chain dehydrogenases/reductases (SDR) family.</text>
</comment>
<evidence type="ECO:0000256" key="4">
    <source>
        <dbReference type="ARBA" id="ARBA00012456"/>
    </source>
</evidence>
<comment type="catalytic activity">
    <reaction evidence="16">
        <text>17beta-hydroxy-5alpha-androstan-3-one + NAD(+) = 5alpha-androstan-3,17-dione + NADH + H(+)</text>
        <dbReference type="Rhea" id="RHEA:41992"/>
        <dbReference type="ChEBI" id="CHEBI:15378"/>
        <dbReference type="ChEBI" id="CHEBI:15994"/>
        <dbReference type="ChEBI" id="CHEBI:16330"/>
        <dbReference type="ChEBI" id="CHEBI:57540"/>
        <dbReference type="ChEBI" id="CHEBI:57945"/>
    </reaction>
    <physiologicalReaction direction="left-to-right" evidence="16">
        <dbReference type="Rhea" id="RHEA:41993"/>
    </physiologicalReaction>
</comment>
<evidence type="ECO:0000256" key="21">
    <source>
        <dbReference type="ARBA" id="ARBA00077835"/>
    </source>
</evidence>
<evidence type="ECO:0000259" key="26">
    <source>
        <dbReference type="SMART" id="SM00822"/>
    </source>
</evidence>
<dbReference type="FunFam" id="3.40.50.720:FF:000231">
    <property type="entry name" value="Estradiol 17-beta-dehydrogenase 8"/>
    <property type="match status" value="1"/>
</dbReference>
<keyword evidence="7" id="KW-0276">Fatty acid metabolism</keyword>
<comment type="catalytic activity">
    <reaction evidence="15">
        <text>testosterone + NAD(+) = androst-4-ene-3,17-dione + NADH + H(+)</text>
        <dbReference type="Rhea" id="RHEA:14929"/>
        <dbReference type="ChEBI" id="CHEBI:15378"/>
        <dbReference type="ChEBI" id="CHEBI:16422"/>
        <dbReference type="ChEBI" id="CHEBI:17347"/>
        <dbReference type="ChEBI" id="CHEBI:57540"/>
        <dbReference type="ChEBI" id="CHEBI:57945"/>
        <dbReference type="EC" id="1.1.1.239"/>
    </reaction>
    <physiologicalReaction direction="left-to-right" evidence="15">
        <dbReference type="Rhea" id="RHEA:14930"/>
    </physiologicalReaction>
</comment>
<reference evidence="27" key="1">
    <citation type="submission" date="2015-12" db="EMBL/GenBank/DDBJ databases">
        <title>De novo transcriptome assembly of four potential Pierce s Disease insect vectors from Arizona vineyards.</title>
        <authorList>
            <person name="Tassone E.E."/>
        </authorList>
    </citation>
    <scope>NUCLEOTIDE SEQUENCE</scope>
</reference>
<dbReference type="InterPro" id="IPR036291">
    <property type="entry name" value="NAD(P)-bd_dom_sf"/>
</dbReference>
<dbReference type="GO" id="GO:0008210">
    <property type="term" value="P:estrogen metabolic process"/>
    <property type="evidence" value="ECO:0007669"/>
    <property type="project" value="UniProtKB-ARBA"/>
</dbReference>
<protein>
    <recommendedName>
        <fullName evidence="20">(3R)-3-hydroxyacyl-CoA dehydrogenase</fullName>
        <ecNumber evidence="19">1.1.1.239</ecNumber>
        <ecNumber evidence="4">1.1.1.n12</ecNumber>
    </recommendedName>
    <alternativeName>
        <fullName evidence="22">17-beta-hydroxysteroid dehydrogenase 8</fullName>
    </alternativeName>
    <alternativeName>
        <fullName evidence="21">3-ketoacyl-[acyl-carrier-protein] reductase alpha subunit</fullName>
    </alternativeName>
    <alternativeName>
        <fullName evidence="24">3-oxoacyl-[acyl-carrier-protein] reductase</fullName>
    </alternativeName>
    <alternativeName>
        <fullName evidence="25">Estradiol 17-beta-dehydrogenase 8</fullName>
    </alternativeName>
    <alternativeName>
        <fullName evidence="23">Testosterone 17-beta-dehydrogenase 8</fullName>
    </alternativeName>
</protein>
<comment type="catalytic activity">
    <reaction evidence="14">
        <text>17beta-estradiol + NAD(+) = estrone + NADH + H(+)</text>
        <dbReference type="Rhea" id="RHEA:24612"/>
        <dbReference type="ChEBI" id="CHEBI:15378"/>
        <dbReference type="ChEBI" id="CHEBI:16469"/>
        <dbReference type="ChEBI" id="CHEBI:17263"/>
        <dbReference type="ChEBI" id="CHEBI:57540"/>
        <dbReference type="ChEBI" id="CHEBI:57945"/>
        <dbReference type="EC" id="1.1.1.62"/>
    </reaction>
    <physiologicalReaction direction="left-to-right" evidence="14">
        <dbReference type="Rhea" id="RHEA:24613"/>
    </physiologicalReaction>
    <physiologicalReaction direction="right-to-left" evidence="14">
        <dbReference type="Rhea" id="RHEA:24614"/>
    </physiologicalReaction>
</comment>
<evidence type="ECO:0000256" key="20">
    <source>
        <dbReference type="ARBA" id="ARBA00070911"/>
    </source>
</evidence>
<evidence type="ECO:0000256" key="8">
    <source>
        <dbReference type="ARBA" id="ARBA00023002"/>
    </source>
</evidence>
<evidence type="ECO:0000256" key="2">
    <source>
        <dbReference type="ARBA" id="ARBA00005194"/>
    </source>
</evidence>
<dbReference type="PRINTS" id="PR00081">
    <property type="entry name" value="GDHRDH"/>
</dbReference>
<keyword evidence="5" id="KW-0444">Lipid biosynthesis</keyword>
<dbReference type="EC" id="1.1.1.n12" evidence="4"/>
<evidence type="ECO:0000313" key="27">
    <source>
        <dbReference type="EMBL" id="JAS05850.1"/>
    </source>
</evidence>
<dbReference type="GO" id="GO:0006633">
    <property type="term" value="P:fatty acid biosynthetic process"/>
    <property type="evidence" value="ECO:0007669"/>
    <property type="project" value="UniProtKB-KW"/>
</dbReference>
<feature type="domain" description="Ketoreductase" evidence="26">
    <location>
        <begin position="2"/>
        <end position="186"/>
    </location>
</feature>
<dbReference type="PRINTS" id="PR00080">
    <property type="entry name" value="SDRFAMILY"/>
</dbReference>
<evidence type="ECO:0000256" key="19">
    <source>
        <dbReference type="ARBA" id="ARBA00066822"/>
    </source>
</evidence>
<dbReference type="SMART" id="SM00822">
    <property type="entry name" value="PKS_KR"/>
    <property type="match status" value="1"/>
</dbReference>
<evidence type="ECO:0000256" key="25">
    <source>
        <dbReference type="ARBA" id="ARBA00083258"/>
    </source>
</evidence>
<keyword evidence="10" id="KW-0443">Lipid metabolism</keyword>
<dbReference type="AlphaFoldDB" id="A0A1B6BXV6"/>
<comment type="catalytic activity">
    <reaction evidence="17">
        <text>a (3R)-3-hydroxyacyl-CoA + NAD(+) = a 3-oxoacyl-CoA + NADH + H(+)</text>
        <dbReference type="Rhea" id="RHEA:32711"/>
        <dbReference type="ChEBI" id="CHEBI:15378"/>
        <dbReference type="ChEBI" id="CHEBI:57319"/>
        <dbReference type="ChEBI" id="CHEBI:57540"/>
        <dbReference type="ChEBI" id="CHEBI:57945"/>
        <dbReference type="ChEBI" id="CHEBI:90726"/>
        <dbReference type="EC" id="1.1.1.n12"/>
    </reaction>
    <physiologicalReaction direction="left-to-right" evidence="17">
        <dbReference type="Rhea" id="RHEA:32712"/>
    </physiologicalReaction>
</comment>
<evidence type="ECO:0000256" key="23">
    <source>
        <dbReference type="ARBA" id="ARBA00081936"/>
    </source>
</evidence>
<dbReference type="EMBL" id="GEDC01031448">
    <property type="protein sequence ID" value="JAS05850.1"/>
    <property type="molecule type" value="Transcribed_RNA"/>
</dbReference>
<evidence type="ECO:0000256" key="10">
    <source>
        <dbReference type="ARBA" id="ARBA00023098"/>
    </source>
</evidence>
<comment type="pathway">
    <text evidence="13">Steroid biosynthesis; estrogen biosynthesis.</text>
</comment>
<dbReference type="GO" id="GO:0047035">
    <property type="term" value="F:testosterone dehydrogenase (NAD+) activity"/>
    <property type="evidence" value="ECO:0007669"/>
    <property type="project" value="UniProtKB-EC"/>
</dbReference>
<dbReference type="PANTHER" id="PTHR42760">
    <property type="entry name" value="SHORT-CHAIN DEHYDROGENASES/REDUCTASES FAMILY MEMBER"/>
    <property type="match status" value="1"/>
</dbReference>
<accession>A0A1B6BXV6</accession>
<evidence type="ECO:0000256" key="9">
    <source>
        <dbReference type="ARBA" id="ARBA00023027"/>
    </source>
</evidence>
<comment type="subcellular location">
    <subcellularLocation>
        <location evidence="1">Mitochondrion matrix</location>
    </subcellularLocation>
</comment>
<sequence>MILALVTGGGSGIGRATCLRLAKDSAKVIVTDCNESSMNKTLKLLPGEGHMSLLVDVTDYSKILSALKDITNHYYEPPNVLVNSAGILRDSLLLKMSSDMFRQVIDVNLNGTFNAIHAFCQTLVELKKPGSIINISSVAGQMGNIGQCNYSASKAAVESLTKTVAREMGKYNIRCNSVVPGFIKGQMTDGIPDKVKEMFKAQIPLQRFGNAEEVAEVIAFLASNKSSYINGANIPITGGFR</sequence>
<keyword evidence="8" id="KW-0560">Oxidoreductase</keyword>
<dbReference type="PROSITE" id="PS00061">
    <property type="entry name" value="ADH_SHORT"/>
    <property type="match status" value="1"/>
</dbReference>
<comment type="subunit">
    <text evidence="18">Heterotetramer with CBR4; contains two molecules of HSD17B8 and CBR4.</text>
</comment>
<dbReference type="Gene3D" id="3.40.50.720">
    <property type="entry name" value="NAD(P)-binding Rossmann-like Domain"/>
    <property type="match status" value="1"/>
</dbReference>
<gene>
    <name evidence="27" type="ORF">g.8097</name>
</gene>
<dbReference type="Pfam" id="PF13561">
    <property type="entry name" value="adh_short_C2"/>
    <property type="match status" value="1"/>
</dbReference>
<dbReference type="PANTHER" id="PTHR42760:SF83">
    <property type="entry name" value="(3R)-3-HYDROXYACYL-COA DEHYDROGENASE"/>
    <property type="match status" value="1"/>
</dbReference>
<dbReference type="EC" id="1.1.1.239" evidence="19"/>
<evidence type="ECO:0000256" key="17">
    <source>
        <dbReference type="ARBA" id="ARBA00052680"/>
    </source>
</evidence>
<dbReference type="GO" id="GO:0048038">
    <property type="term" value="F:quinone binding"/>
    <property type="evidence" value="ECO:0007669"/>
    <property type="project" value="TreeGrafter"/>
</dbReference>
<proteinExistence type="inferred from homology"/>
<dbReference type="GO" id="GO:0005759">
    <property type="term" value="C:mitochondrial matrix"/>
    <property type="evidence" value="ECO:0007669"/>
    <property type="project" value="UniProtKB-SubCell"/>
</dbReference>
<evidence type="ECO:0000256" key="6">
    <source>
        <dbReference type="ARBA" id="ARBA00022553"/>
    </source>
</evidence>
<evidence type="ECO:0000256" key="1">
    <source>
        <dbReference type="ARBA" id="ARBA00004305"/>
    </source>
</evidence>
<evidence type="ECO:0000256" key="3">
    <source>
        <dbReference type="ARBA" id="ARBA00006484"/>
    </source>
</evidence>
<dbReference type="GO" id="GO:0004303">
    <property type="term" value="F:estradiol 17-beta-dehydrogenase [NAD(P)+] activity"/>
    <property type="evidence" value="ECO:0007669"/>
    <property type="project" value="UniProtKB-EC"/>
</dbReference>
<organism evidence="27">
    <name type="scientific">Clastoptera arizonana</name>
    <name type="common">Arizona spittle bug</name>
    <dbReference type="NCBI Taxonomy" id="38151"/>
    <lineage>
        <taxon>Eukaryota</taxon>
        <taxon>Metazoa</taxon>
        <taxon>Ecdysozoa</taxon>
        <taxon>Arthropoda</taxon>
        <taxon>Hexapoda</taxon>
        <taxon>Insecta</taxon>
        <taxon>Pterygota</taxon>
        <taxon>Neoptera</taxon>
        <taxon>Paraneoptera</taxon>
        <taxon>Hemiptera</taxon>
        <taxon>Auchenorrhyncha</taxon>
        <taxon>Cercopoidea</taxon>
        <taxon>Clastopteridae</taxon>
        <taxon>Clastoptera</taxon>
    </lineage>
</organism>
<dbReference type="SUPFAM" id="SSF51735">
    <property type="entry name" value="NAD(P)-binding Rossmann-fold domains"/>
    <property type="match status" value="1"/>
</dbReference>
<keyword evidence="9" id="KW-0520">NAD</keyword>
<evidence type="ECO:0000256" key="7">
    <source>
        <dbReference type="ARBA" id="ARBA00022832"/>
    </source>
</evidence>
<name>A0A1B6BXV6_9HEMI</name>
<evidence type="ECO:0000256" key="13">
    <source>
        <dbReference type="ARBA" id="ARBA00037929"/>
    </source>
</evidence>
<comment type="pathway">
    <text evidence="2">Lipid metabolism; fatty acid biosynthesis.</text>
</comment>
<evidence type="ECO:0000256" key="22">
    <source>
        <dbReference type="ARBA" id="ARBA00081419"/>
    </source>
</evidence>
<keyword evidence="12" id="KW-0275">Fatty acid biosynthesis</keyword>
<evidence type="ECO:0000256" key="14">
    <source>
        <dbReference type="ARBA" id="ARBA00049069"/>
    </source>
</evidence>
<dbReference type="InterPro" id="IPR057326">
    <property type="entry name" value="KR_dom"/>
</dbReference>
<keyword evidence="11" id="KW-0496">Mitochondrion</keyword>
<evidence type="ECO:0000256" key="16">
    <source>
        <dbReference type="ARBA" id="ARBA00050435"/>
    </source>
</evidence>